<dbReference type="AlphaFoldDB" id="A0A7J7NC91"/>
<comment type="caution">
    <text evidence="1">The sequence shown here is derived from an EMBL/GenBank/DDBJ whole genome shotgun (WGS) entry which is preliminary data.</text>
</comment>
<accession>A0A7J7NC91</accession>
<sequence>EIRQKYGLEDCNQSLSAELNKKCKESVSLKVVNTLLIEQIDLHLPPAIPMSLPKFTIGLWLQYL</sequence>
<gene>
    <name evidence="1" type="ORF">GIB67_041019</name>
</gene>
<organism evidence="1 2">
    <name type="scientific">Kingdonia uniflora</name>
    <dbReference type="NCBI Taxonomy" id="39325"/>
    <lineage>
        <taxon>Eukaryota</taxon>
        <taxon>Viridiplantae</taxon>
        <taxon>Streptophyta</taxon>
        <taxon>Embryophyta</taxon>
        <taxon>Tracheophyta</taxon>
        <taxon>Spermatophyta</taxon>
        <taxon>Magnoliopsida</taxon>
        <taxon>Ranunculales</taxon>
        <taxon>Circaeasteraceae</taxon>
        <taxon>Kingdonia</taxon>
    </lineage>
</organism>
<evidence type="ECO:0000313" key="1">
    <source>
        <dbReference type="EMBL" id="KAF6164767.1"/>
    </source>
</evidence>
<reference evidence="1 2" key="1">
    <citation type="journal article" date="2020" name="IScience">
        <title>Genome Sequencing of the Endangered Kingdonia uniflora (Circaeasteraceae, Ranunculales) Reveals Potential Mechanisms of Evolutionary Specialization.</title>
        <authorList>
            <person name="Sun Y."/>
            <person name="Deng T."/>
            <person name="Zhang A."/>
            <person name="Moore M.J."/>
            <person name="Landis J.B."/>
            <person name="Lin N."/>
            <person name="Zhang H."/>
            <person name="Zhang X."/>
            <person name="Huang J."/>
            <person name="Zhang X."/>
            <person name="Sun H."/>
            <person name="Wang H."/>
        </authorList>
    </citation>
    <scope>NUCLEOTIDE SEQUENCE [LARGE SCALE GENOMIC DNA]</scope>
    <source>
        <strain evidence="1">TB1705</strain>
        <tissue evidence="1">Leaf</tissue>
    </source>
</reference>
<keyword evidence="2" id="KW-1185">Reference proteome</keyword>
<dbReference type="EMBL" id="JACGCM010000911">
    <property type="protein sequence ID" value="KAF6164767.1"/>
    <property type="molecule type" value="Genomic_DNA"/>
</dbReference>
<protein>
    <submittedName>
        <fullName evidence="1">Uncharacterized protein</fullName>
    </submittedName>
</protein>
<evidence type="ECO:0000313" key="2">
    <source>
        <dbReference type="Proteomes" id="UP000541444"/>
    </source>
</evidence>
<dbReference type="Proteomes" id="UP000541444">
    <property type="component" value="Unassembled WGS sequence"/>
</dbReference>
<name>A0A7J7NC91_9MAGN</name>
<feature type="non-terminal residue" evidence="1">
    <location>
        <position position="1"/>
    </location>
</feature>
<proteinExistence type="predicted"/>